<dbReference type="STRING" id="290315.Clim_1387"/>
<dbReference type="EMBL" id="CP001097">
    <property type="protein sequence ID" value="ACD90447.1"/>
    <property type="molecule type" value="Genomic_DNA"/>
</dbReference>
<protein>
    <submittedName>
        <fullName evidence="1">Acylneuraminate cytidylyltransferase</fullName>
    </submittedName>
</protein>
<organism evidence="1 2">
    <name type="scientific">Chlorobium limicola (strain DSM 245 / NBRC 103803 / 6330)</name>
    <dbReference type="NCBI Taxonomy" id="290315"/>
    <lineage>
        <taxon>Bacteria</taxon>
        <taxon>Pseudomonadati</taxon>
        <taxon>Chlorobiota</taxon>
        <taxon>Chlorobiia</taxon>
        <taxon>Chlorobiales</taxon>
        <taxon>Chlorobiaceae</taxon>
        <taxon>Chlorobium/Pelodictyon group</taxon>
        <taxon>Chlorobium</taxon>
    </lineage>
</organism>
<dbReference type="PANTHER" id="PTHR21485">
    <property type="entry name" value="HAD SUPERFAMILY MEMBERS CMAS AND KDSC"/>
    <property type="match status" value="1"/>
</dbReference>
<dbReference type="KEGG" id="cli:Clim_1387"/>
<dbReference type="Proteomes" id="UP000008841">
    <property type="component" value="Chromosome"/>
</dbReference>
<dbReference type="PANTHER" id="PTHR21485:SF3">
    <property type="entry name" value="N-ACYLNEURAMINATE CYTIDYLYLTRANSFERASE"/>
    <property type="match status" value="1"/>
</dbReference>
<keyword evidence="1" id="KW-0548">Nucleotidyltransferase</keyword>
<dbReference type="InterPro" id="IPR003329">
    <property type="entry name" value="Cytidylyl_trans"/>
</dbReference>
<reference evidence="1 2" key="1">
    <citation type="submission" date="2008-05" db="EMBL/GenBank/DDBJ databases">
        <title>Complete sequence of Chlorobium limicola DSM 245.</title>
        <authorList>
            <consortium name="US DOE Joint Genome Institute"/>
            <person name="Lucas S."/>
            <person name="Copeland A."/>
            <person name="Lapidus A."/>
            <person name="Glavina del Rio T."/>
            <person name="Dalin E."/>
            <person name="Tice H."/>
            <person name="Bruce D."/>
            <person name="Goodwin L."/>
            <person name="Pitluck S."/>
            <person name="Schmutz J."/>
            <person name="Larimer F."/>
            <person name="Land M."/>
            <person name="Hauser L."/>
            <person name="Kyrpides N."/>
            <person name="Ovchinnikova G."/>
            <person name="Zhao F."/>
            <person name="Li T."/>
            <person name="Liu Z."/>
            <person name="Overmann J."/>
            <person name="Bryant D.A."/>
            <person name="Richardson P."/>
        </authorList>
    </citation>
    <scope>NUCLEOTIDE SEQUENCE [LARGE SCALE GENOMIC DNA]</scope>
    <source>
        <strain evidence="2">DSM 245 / NBRC 103803 / 6330</strain>
    </source>
</reference>
<name>B3ED22_CHLL2</name>
<dbReference type="HOGENOM" id="CLU_042930_1_0_10"/>
<proteinExistence type="predicted"/>
<dbReference type="SUPFAM" id="SSF53448">
    <property type="entry name" value="Nucleotide-diphospho-sugar transferases"/>
    <property type="match status" value="1"/>
</dbReference>
<gene>
    <name evidence="1" type="ordered locus">Clim_1387</name>
</gene>
<evidence type="ECO:0000313" key="2">
    <source>
        <dbReference type="Proteomes" id="UP000008841"/>
    </source>
</evidence>
<sequence>MHREKQTIAIIPARGGSKGLKGKNIYPVAGRPLLAWTVLQAVQSERIDRVFVSTDDAEIAEVAAAYGAGVIERPQELSGDGASSESALLHAVDLLEKERAIPVGLVVFLQATSPLRKPRDIDRSIERFRAEGADSLISVTKLDDLTVWEKRPQGWESVNFDYRNRGMRQQRPAQYIENGSIYLVTPEVLRSTGNRIGRKLSIYEMEFWQTWEIDSVEEIDLIEFYMFKKNLADQVSGPENQ</sequence>
<dbReference type="AlphaFoldDB" id="B3ED22"/>
<dbReference type="CDD" id="cd02513">
    <property type="entry name" value="CMP-NeuAc_Synthase"/>
    <property type="match status" value="1"/>
</dbReference>
<evidence type="ECO:0000313" key="1">
    <source>
        <dbReference type="EMBL" id="ACD90447.1"/>
    </source>
</evidence>
<dbReference type="eggNOG" id="COG1083">
    <property type="taxonomic scope" value="Bacteria"/>
</dbReference>
<dbReference type="OrthoDB" id="9805604at2"/>
<dbReference type="Pfam" id="PF02348">
    <property type="entry name" value="CTP_transf_3"/>
    <property type="match status" value="1"/>
</dbReference>
<dbReference type="RefSeq" id="WP_012466324.1">
    <property type="nucleotide sequence ID" value="NC_010803.1"/>
</dbReference>
<dbReference type="InterPro" id="IPR050793">
    <property type="entry name" value="CMP-NeuNAc_synthase"/>
</dbReference>
<dbReference type="GO" id="GO:0008781">
    <property type="term" value="F:N-acylneuraminate cytidylyltransferase activity"/>
    <property type="evidence" value="ECO:0007669"/>
    <property type="project" value="TreeGrafter"/>
</dbReference>
<accession>B3ED22</accession>
<dbReference type="InterPro" id="IPR029044">
    <property type="entry name" value="Nucleotide-diphossugar_trans"/>
</dbReference>
<keyword evidence="1" id="KW-0808">Transferase</keyword>
<dbReference type="Gene3D" id="3.90.550.10">
    <property type="entry name" value="Spore Coat Polysaccharide Biosynthesis Protein SpsA, Chain A"/>
    <property type="match status" value="1"/>
</dbReference>